<dbReference type="EMBL" id="JAAGWK010000020">
    <property type="protein sequence ID" value="NEL55065.1"/>
    <property type="molecule type" value="Genomic_DNA"/>
</dbReference>
<dbReference type="GO" id="GO:0016747">
    <property type="term" value="F:acyltransferase activity, transferring groups other than amino-acyl groups"/>
    <property type="evidence" value="ECO:0007669"/>
    <property type="project" value="InterPro"/>
</dbReference>
<gene>
    <name evidence="3" type="ORF">G1H19_13780</name>
</gene>
<keyword evidence="3" id="KW-0012">Acyltransferase</keyword>
<dbReference type="InterPro" id="IPR002656">
    <property type="entry name" value="Acyl_transf_3_dom"/>
</dbReference>
<sequence>MTADGGASAVDVPAAPVNAANRFAHIDAMRALAVVIVLFQHSGLTFVPGDSGVVVFFTISGFIITSVLLRERERTGSFDVKRFYVRRLLKLGPPFVVAILLPTLVYACFRPVHWGAVASQVFFTYNWVQVFDGAASYEVLPGSNVVWSLAVEEQFYIAFALIWFGLLHTRRWHGALIALAVAAIAYSTVMRVVLCVRGDAEAHVLRGTDVRMDAIAWGVLTALAYRSWRAGGSRWLGTVSRDWVPVVAVVLFLAVSAVGSDQYEAIWRNAVIPLCSAAVIVYGLLPTGTRLQTAFHRFSCWKSVSFIGLASYSIYISHYVLLEPIVEVWDGPVVLRTVALTALGVAAGSLLYVVVERPVFAWRDRVGL</sequence>
<proteinExistence type="predicted"/>
<reference evidence="3 4" key="1">
    <citation type="submission" date="2020-02" db="EMBL/GenBank/DDBJ databases">
        <title>The whole genome sequence of CPCC 205119.</title>
        <authorList>
            <person name="Jiang Z."/>
        </authorList>
    </citation>
    <scope>NUCLEOTIDE SEQUENCE [LARGE SCALE GENOMIC DNA]</scope>
    <source>
        <strain evidence="3 4">CPCC 205119</strain>
    </source>
</reference>
<dbReference type="PANTHER" id="PTHR23028:SF53">
    <property type="entry name" value="ACYL_TRANSF_3 DOMAIN-CONTAINING PROTEIN"/>
    <property type="match status" value="1"/>
</dbReference>
<dbReference type="PANTHER" id="PTHR23028">
    <property type="entry name" value="ACETYLTRANSFERASE"/>
    <property type="match status" value="1"/>
</dbReference>
<comment type="caution">
    <text evidence="3">The sequence shown here is derived from an EMBL/GenBank/DDBJ whole genome shotgun (WGS) entry which is preliminary data.</text>
</comment>
<keyword evidence="4" id="KW-1185">Reference proteome</keyword>
<dbReference type="Proteomes" id="UP000470470">
    <property type="component" value="Unassembled WGS sequence"/>
</dbReference>
<feature type="transmembrane region" description="Helical" evidence="1">
    <location>
        <begin position="91"/>
        <end position="112"/>
    </location>
</feature>
<protein>
    <submittedName>
        <fullName evidence="3">Acyltransferase</fullName>
    </submittedName>
</protein>
<evidence type="ECO:0000259" key="2">
    <source>
        <dbReference type="Pfam" id="PF01757"/>
    </source>
</evidence>
<evidence type="ECO:0000313" key="4">
    <source>
        <dbReference type="Proteomes" id="UP000470470"/>
    </source>
</evidence>
<feature type="transmembrane region" description="Helical" evidence="1">
    <location>
        <begin position="53"/>
        <end position="70"/>
    </location>
</feature>
<feature type="transmembrane region" description="Helical" evidence="1">
    <location>
        <begin position="300"/>
        <end position="321"/>
    </location>
</feature>
<feature type="transmembrane region" description="Helical" evidence="1">
    <location>
        <begin position="333"/>
        <end position="355"/>
    </location>
</feature>
<evidence type="ECO:0000256" key="1">
    <source>
        <dbReference type="SAM" id="Phobius"/>
    </source>
</evidence>
<keyword evidence="1" id="KW-1133">Transmembrane helix</keyword>
<dbReference type="GO" id="GO:0016020">
    <property type="term" value="C:membrane"/>
    <property type="evidence" value="ECO:0007669"/>
    <property type="project" value="TreeGrafter"/>
</dbReference>
<evidence type="ECO:0000313" key="3">
    <source>
        <dbReference type="EMBL" id="NEL55065.1"/>
    </source>
</evidence>
<keyword evidence="1" id="KW-0812">Transmembrane</keyword>
<keyword evidence="3" id="KW-0808">Transferase</keyword>
<dbReference type="GO" id="GO:0009103">
    <property type="term" value="P:lipopolysaccharide biosynthetic process"/>
    <property type="evidence" value="ECO:0007669"/>
    <property type="project" value="TreeGrafter"/>
</dbReference>
<feature type="transmembrane region" description="Helical" evidence="1">
    <location>
        <begin position="243"/>
        <end position="260"/>
    </location>
</feature>
<feature type="domain" description="Acyltransferase 3" evidence="2">
    <location>
        <begin position="26"/>
        <end position="352"/>
    </location>
</feature>
<dbReference type="AlphaFoldDB" id="A0A7K3WEZ5"/>
<keyword evidence="1" id="KW-0472">Membrane</keyword>
<organism evidence="3 4">
    <name type="scientific">Goekera deserti</name>
    <dbReference type="NCBI Taxonomy" id="2497753"/>
    <lineage>
        <taxon>Bacteria</taxon>
        <taxon>Bacillati</taxon>
        <taxon>Actinomycetota</taxon>
        <taxon>Actinomycetes</taxon>
        <taxon>Geodermatophilales</taxon>
        <taxon>Geodermatophilaceae</taxon>
        <taxon>Goekera</taxon>
    </lineage>
</organism>
<accession>A0A7K3WEZ5</accession>
<dbReference type="InterPro" id="IPR050879">
    <property type="entry name" value="Acyltransferase_3"/>
</dbReference>
<name>A0A7K3WEZ5_9ACTN</name>
<feature type="transmembrane region" description="Helical" evidence="1">
    <location>
        <begin position="266"/>
        <end position="288"/>
    </location>
</feature>
<feature type="transmembrane region" description="Helical" evidence="1">
    <location>
        <begin position="174"/>
        <end position="194"/>
    </location>
</feature>
<feature type="transmembrane region" description="Helical" evidence="1">
    <location>
        <begin position="145"/>
        <end position="167"/>
    </location>
</feature>
<dbReference type="RefSeq" id="WP_162392900.1">
    <property type="nucleotide sequence ID" value="NZ_JAABOZ010000003.1"/>
</dbReference>
<feature type="transmembrane region" description="Helical" evidence="1">
    <location>
        <begin position="214"/>
        <end position="231"/>
    </location>
</feature>
<dbReference type="Pfam" id="PF01757">
    <property type="entry name" value="Acyl_transf_3"/>
    <property type="match status" value="1"/>
</dbReference>